<dbReference type="InterPro" id="IPR006629">
    <property type="entry name" value="LITAF"/>
</dbReference>
<dbReference type="Pfam" id="PF10601">
    <property type="entry name" value="zf-LITAF-like"/>
    <property type="match status" value="1"/>
</dbReference>
<proteinExistence type="predicted"/>
<sequence length="277" mass="31058">MAKSKQELMTRGPRTRGKVSQFHQQTQLPQVTQPHPQQKAVKEKKKRLSKEHSHHKKKQSLDSHNSDNSEKSNNSDSGSKESGEHKSESASHSDPESHSESIAKKKSRKKRKKSHKLQKQHRKEKSAKKKEKKRVTEVVNDDEKAVKKKRKRRYKDGGGDDLFGGHVGDVQGIMRVTGGAGEGVSDNRSGEEALCVLTEADVKTIEEKSAFVTECPGCHSTIRTNIQHDVESDSFAVIAALSICCLCFIPFLFKDCQTVSHYCPECHQKISKSKPFC</sequence>
<accession>A0A7I8VNG4</accession>
<evidence type="ECO:0000313" key="3">
    <source>
        <dbReference type="EMBL" id="CAD5117006.1"/>
    </source>
</evidence>
<reference evidence="3 4" key="1">
    <citation type="submission" date="2020-08" db="EMBL/GenBank/DDBJ databases">
        <authorList>
            <person name="Hejnol A."/>
        </authorList>
    </citation>
    <scope>NUCLEOTIDE SEQUENCE [LARGE SCALE GENOMIC DNA]</scope>
</reference>
<dbReference type="AlphaFoldDB" id="A0A7I8VNG4"/>
<feature type="region of interest" description="Disordered" evidence="1">
    <location>
        <begin position="1"/>
        <end position="160"/>
    </location>
</feature>
<name>A0A7I8VNG4_9ANNE</name>
<dbReference type="Proteomes" id="UP000549394">
    <property type="component" value="Unassembled WGS sequence"/>
</dbReference>
<feature type="compositionally biased region" description="Polar residues" evidence="1">
    <location>
        <begin position="21"/>
        <end position="36"/>
    </location>
</feature>
<feature type="compositionally biased region" description="Basic and acidic residues" evidence="1">
    <location>
        <begin position="78"/>
        <end position="103"/>
    </location>
</feature>
<dbReference type="EMBL" id="CAJFCJ010000007">
    <property type="protein sequence ID" value="CAD5117006.1"/>
    <property type="molecule type" value="Genomic_DNA"/>
</dbReference>
<feature type="compositionally biased region" description="Basic and acidic residues" evidence="1">
    <location>
        <begin position="59"/>
        <end position="70"/>
    </location>
</feature>
<dbReference type="OrthoDB" id="5599753at2759"/>
<comment type="caution">
    <text evidence="3">The sequence shown here is derived from an EMBL/GenBank/DDBJ whole genome shotgun (WGS) entry which is preliminary data.</text>
</comment>
<protein>
    <recommendedName>
        <fullName evidence="2">LITAF domain-containing protein</fullName>
    </recommendedName>
</protein>
<organism evidence="3 4">
    <name type="scientific">Dimorphilus gyrociliatus</name>
    <dbReference type="NCBI Taxonomy" id="2664684"/>
    <lineage>
        <taxon>Eukaryota</taxon>
        <taxon>Metazoa</taxon>
        <taxon>Spiralia</taxon>
        <taxon>Lophotrochozoa</taxon>
        <taxon>Annelida</taxon>
        <taxon>Polychaeta</taxon>
        <taxon>Polychaeta incertae sedis</taxon>
        <taxon>Dinophilidae</taxon>
        <taxon>Dimorphilus</taxon>
    </lineage>
</organism>
<gene>
    <name evidence="3" type="ORF">DGYR_LOCUS5580</name>
</gene>
<feature type="compositionally biased region" description="Basic residues" evidence="1">
    <location>
        <begin position="42"/>
        <end position="58"/>
    </location>
</feature>
<dbReference type="PROSITE" id="PS51837">
    <property type="entry name" value="LITAF"/>
    <property type="match status" value="1"/>
</dbReference>
<keyword evidence="4" id="KW-1185">Reference proteome</keyword>
<evidence type="ECO:0000313" key="4">
    <source>
        <dbReference type="Proteomes" id="UP000549394"/>
    </source>
</evidence>
<dbReference type="SMART" id="SM00714">
    <property type="entry name" value="LITAF"/>
    <property type="match status" value="1"/>
</dbReference>
<evidence type="ECO:0000259" key="2">
    <source>
        <dbReference type="PROSITE" id="PS51837"/>
    </source>
</evidence>
<feature type="compositionally biased region" description="Basic residues" evidence="1">
    <location>
        <begin position="104"/>
        <end position="133"/>
    </location>
</feature>
<evidence type="ECO:0000256" key="1">
    <source>
        <dbReference type="SAM" id="MobiDB-lite"/>
    </source>
</evidence>
<feature type="domain" description="LITAF" evidence="2">
    <location>
        <begin position="192"/>
        <end position="275"/>
    </location>
</feature>